<protein>
    <submittedName>
        <fullName evidence="1">Uncharacterized protein</fullName>
    </submittedName>
</protein>
<comment type="caution">
    <text evidence="1">The sequence shown here is derived from an EMBL/GenBank/DDBJ whole genome shotgun (WGS) entry which is preliminary data.</text>
</comment>
<dbReference type="RefSeq" id="WP_007278966.1">
    <property type="nucleotide sequence ID" value="NZ_ABCK01000010.1"/>
</dbReference>
<dbReference type="InterPro" id="IPR053801">
    <property type="entry name" value="DUF6959"/>
</dbReference>
<dbReference type="OrthoDB" id="281433at2"/>
<dbReference type="Proteomes" id="UP000004947">
    <property type="component" value="Unassembled WGS sequence"/>
</dbReference>
<name>A6DM63_9BACT</name>
<dbReference type="EMBL" id="ABCK01000010">
    <property type="protein sequence ID" value="EDM27361.1"/>
    <property type="molecule type" value="Genomic_DNA"/>
</dbReference>
<accession>A6DM63</accession>
<keyword evidence="2" id="KW-1185">Reference proteome</keyword>
<dbReference type="Pfam" id="PF22281">
    <property type="entry name" value="DUF6959"/>
    <property type="match status" value="1"/>
</dbReference>
<dbReference type="AlphaFoldDB" id="A6DM63"/>
<sequence length="103" mass="11927">MNKSAAIINNQTNCSVVQMPDRKFPGIVLQGDSLNIIYSNLMKVLEQTEGKISKEEFLIILEQAELIEGYLNQYEKSLDESSIELPYSKSFNKTTKDYKHYWE</sequence>
<gene>
    <name evidence="1" type="ORF">LNTAR_21645</name>
</gene>
<evidence type="ECO:0000313" key="2">
    <source>
        <dbReference type="Proteomes" id="UP000004947"/>
    </source>
</evidence>
<reference evidence="1 2" key="1">
    <citation type="journal article" date="2010" name="J. Bacteriol.">
        <title>Genome sequence of Lentisphaera araneosa HTCC2155T, the type species of the order Lentisphaerales in the phylum Lentisphaerae.</title>
        <authorList>
            <person name="Thrash J.C."/>
            <person name="Cho J.C."/>
            <person name="Vergin K.L."/>
            <person name="Morris R.M."/>
            <person name="Giovannoni S.J."/>
        </authorList>
    </citation>
    <scope>NUCLEOTIDE SEQUENCE [LARGE SCALE GENOMIC DNA]</scope>
    <source>
        <strain evidence="1 2">HTCC2155</strain>
    </source>
</reference>
<evidence type="ECO:0000313" key="1">
    <source>
        <dbReference type="EMBL" id="EDM27361.1"/>
    </source>
</evidence>
<proteinExistence type="predicted"/>
<organism evidence="1 2">
    <name type="scientific">Lentisphaera araneosa HTCC2155</name>
    <dbReference type="NCBI Taxonomy" id="313628"/>
    <lineage>
        <taxon>Bacteria</taxon>
        <taxon>Pseudomonadati</taxon>
        <taxon>Lentisphaerota</taxon>
        <taxon>Lentisphaeria</taxon>
        <taxon>Lentisphaerales</taxon>
        <taxon>Lentisphaeraceae</taxon>
        <taxon>Lentisphaera</taxon>
    </lineage>
</organism>